<feature type="compositionally biased region" description="Basic and acidic residues" evidence="5">
    <location>
        <begin position="27"/>
        <end position="39"/>
    </location>
</feature>
<dbReference type="GO" id="GO:0000978">
    <property type="term" value="F:RNA polymerase II cis-regulatory region sequence-specific DNA binding"/>
    <property type="evidence" value="ECO:0007669"/>
    <property type="project" value="TreeGrafter"/>
</dbReference>
<keyword evidence="8" id="KW-1185">Reference proteome</keyword>
<evidence type="ECO:0000313" key="7">
    <source>
        <dbReference type="EMBL" id="KAF2168144.1"/>
    </source>
</evidence>
<feature type="compositionally biased region" description="Polar residues" evidence="5">
    <location>
        <begin position="191"/>
        <end position="201"/>
    </location>
</feature>
<organism evidence="7 8">
    <name type="scientific">Zasmidium cellare ATCC 36951</name>
    <dbReference type="NCBI Taxonomy" id="1080233"/>
    <lineage>
        <taxon>Eukaryota</taxon>
        <taxon>Fungi</taxon>
        <taxon>Dikarya</taxon>
        <taxon>Ascomycota</taxon>
        <taxon>Pezizomycotina</taxon>
        <taxon>Dothideomycetes</taxon>
        <taxon>Dothideomycetidae</taxon>
        <taxon>Mycosphaerellales</taxon>
        <taxon>Mycosphaerellaceae</taxon>
        <taxon>Zasmidium</taxon>
    </lineage>
</organism>
<dbReference type="CDD" id="cd12148">
    <property type="entry name" value="fungal_TF_MHR"/>
    <property type="match status" value="1"/>
</dbReference>
<dbReference type="EMBL" id="ML993591">
    <property type="protein sequence ID" value="KAF2168144.1"/>
    <property type="molecule type" value="Genomic_DNA"/>
</dbReference>
<dbReference type="AlphaFoldDB" id="A0A6A6CLT3"/>
<evidence type="ECO:0000313" key="8">
    <source>
        <dbReference type="Proteomes" id="UP000799537"/>
    </source>
</evidence>
<dbReference type="GO" id="GO:0000435">
    <property type="term" value="P:positive regulation of transcription from RNA polymerase II promoter by galactose"/>
    <property type="evidence" value="ECO:0007669"/>
    <property type="project" value="TreeGrafter"/>
</dbReference>
<proteinExistence type="predicted"/>
<keyword evidence="2" id="KW-0238">DNA-binding</keyword>
<dbReference type="PANTHER" id="PTHR47424">
    <property type="entry name" value="REGULATORY PROTEIN GAL4"/>
    <property type="match status" value="1"/>
</dbReference>
<protein>
    <recommendedName>
        <fullName evidence="6">Xylanolytic transcriptional activator regulatory domain-containing protein</fullName>
    </recommendedName>
</protein>
<feature type="region of interest" description="Disordered" evidence="5">
    <location>
        <begin position="1"/>
        <end position="39"/>
    </location>
</feature>
<feature type="compositionally biased region" description="Polar residues" evidence="5">
    <location>
        <begin position="759"/>
        <end position="771"/>
    </location>
</feature>
<accession>A0A6A6CLT3</accession>
<feature type="region of interest" description="Disordered" evidence="5">
    <location>
        <begin position="755"/>
        <end position="810"/>
    </location>
</feature>
<sequence>MDESDGGQGPRRKRRRVDPAHQACAECKQRKPARDGRHVDDLEAKLKEYEQRLAINVDQQQHVPNVTSQDQATHKNARDGILYLPDMGASASASAHAGPSGSAKVINDRTKDGPAVASTSSPLVSDEEDHDLDDGAALPIIDGMVEYVSPNDSHVSNTGFEDASTFRFARNLTASEDDGRNVRAVDPSQPSPSTMSRSQQVGESGASTAAGSSNIWNMENPVHSNTDDCISALKSYMDGSSLSYLPQRYIASALLERYFSIILPTWPFLVEKRIRQQFQDTWLSDEPLNPMWLAQLNLIFAIACELYDTSDDAPLPNVYDVGQKFYLRANGFVIANSHRLCSVPMVQVLLLAAQYQQGTLRTNEHWMAIGIATRMSQGLGLDRIAEGDDRQSSSLSTLDKEICKRLWWACFSFDRLSSMVYGRPFGIAHMPRPTRNRELLSSTDDRFLKEDKAQPSDVSSVNAFFVNTVKLYRIMDEIFAVLPPRSQLAPSPLTSRVPYSQSYDAHYTITQLNAIFELDALLLEWHRNLPPHLAFSLENLDETSPSLPHILRLHKVVLKLRFLGMRILLHRQSVLFLLQDQVDASWPPNAAGRHPTTYLQASSRGLLGSDPSNNANGEPSQHEGQCSTTTASSSARATRVDIQLARVSASICVQMAQLQIETIDANRPLKMTGAWWWNLHFVFNSLCVLFGALGVPTPEDAAAVLPDHNRNKAAIRRGFDNIRGMASRGGSRVAQTERFLRGLLRTMIKRRHQQKHSYLIQSSDDNSQRPGSTIGPDAQPTQPPLASGFSAMGTANRSDNQSQHQQTQAMDQDNALPGIDQELGDLDAFDLLPGETTASSFSNLDDMNIDWGSGLPSDLLEPDLASVFLQDSFNSWANTGGPMAG</sequence>
<feature type="region of interest" description="Disordered" evidence="5">
    <location>
        <begin position="608"/>
        <end position="632"/>
    </location>
</feature>
<reference evidence="7" key="1">
    <citation type="journal article" date="2020" name="Stud. Mycol.">
        <title>101 Dothideomycetes genomes: a test case for predicting lifestyles and emergence of pathogens.</title>
        <authorList>
            <person name="Haridas S."/>
            <person name="Albert R."/>
            <person name="Binder M."/>
            <person name="Bloem J."/>
            <person name="Labutti K."/>
            <person name="Salamov A."/>
            <person name="Andreopoulos B."/>
            <person name="Baker S."/>
            <person name="Barry K."/>
            <person name="Bills G."/>
            <person name="Bluhm B."/>
            <person name="Cannon C."/>
            <person name="Castanera R."/>
            <person name="Culley D."/>
            <person name="Daum C."/>
            <person name="Ezra D."/>
            <person name="Gonzalez J."/>
            <person name="Henrissat B."/>
            <person name="Kuo A."/>
            <person name="Liang C."/>
            <person name="Lipzen A."/>
            <person name="Lutzoni F."/>
            <person name="Magnuson J."/>
            <person name="Mondo S."/>
            <person name="Nolan M."/>
            <person name="Ohm R."/>
            <person name="Pangilinan J."/>
            <person name="Park H.-J."/>
            <person name="Ramirez L."/>
            <person name="Alfaro M."/>
            <person name="Sun H."/>
            <person name="Tritt A."/>
            <person name="Yoshinaga Y."/>
            <person name="Zwiers L.-H."/>
            <person name="Turgeon B."/>
            <person name="Goodwin S."/>
            <person name="Spatafora J."/>
            <person name="Crous P."/>
            <person name="Grigoriev I."/>
        </authorList>
    </citation>
    <scope>NUCLEOTIDE SEQUENCE</scope>
    <source>
        <strain evidence="7">ATCC 36951</strain>
    </source>
</reference>
<name>A0A6A6CLT3_ZASCE</name>
<feature type="domain" description="Xylanolytic transcriptional activator regulatory" evidence="6">
    <location>
        <begin position="365"/>
        <end position="446"/>
    </location>
</feature>
<evidence type="ECO:0000256" key="4">
    <source>
        <dbReference type="ARBA" id="ARBA00023242"/>
    </source>
</evidence>
<dbReference type="SMART" id="SM00906">
    <property type="entry name" value="Fungal_trans"/>
    <property type="match status" value="2"/>
</dbReference>
<feature type="compositionally biased region" description="Acidic residues" evidence="5">
    <location>
        <begin position="125"/>
        <end position="134"/>
    </location>
</feature>
<feature type="compositionally biased region" description="Low complexity" evidence="5">
    <location>
        <begin position="202"/>
        <end position="213"/>
    </location>
</feature>
<dbReference type="GO" id="GO:0005634">
    <property type="term" value="C:nucleus"/>
    <property type="evidence" value="ECO:0007669"/>
    <property type="project" value="TreeGrafter"/>
</dbReference>
<evidence type="ECO:0000256" key="1">
    <source>
        <dbReference type="ARBA" id="ARBA00023015"/>
    </source>
</evidence>
<dbReference type="InterPro" id="IPR007219">
    <property type="entry name" value="XnlR_reg_dom"/>
</dbReference>
<feature type="domain" description="Xylanolytic transcriptional activator regulatory" evidence="6">
    <location>
        <begin position="645"/>
        <end position="712"/>
    </location>
</feature>
<dbReference type="OrthoDB" id="424974at2759"/>
<dbReference type="RefSeq" id="XP_033669033.1">
    <property type="nucleotide sequence ID" value="XM_033805926.1"/>
</dbReference>
<evidence type="ECO:0000259" key="6">
    <source>
        <dbReference type="SMART" id="SM00906"/>
    </source>
</evidence>
<feature type="compositionally biased region" description="Polar residues" evidence="5">
    <location>
        <begin position="610"/>
        <end position="626"/>
    </location>
</feature>
<dbReference type="PANTHER" id="PTHR47424:SF3">
    <property type="entry name" value="REGULATORY PROTEIN GAL4"/>
    <property type="match status" value="1"/>
</dbReference>
<dbReference type="InterPro" id="IPR051127">
    <property type="entry name" value="Fungal_SecMet_Regulators"/>
</dbReference>
<keyword evidence="1" id="KW-0805">Transcription regulation</keyword>
<feature type="compositionally biased region" description="Polar residues" evidence="5">
    <location>
        <begin position="793"/>
        <end position="810"/>
    </location>
</feature>
<feature type="compositionally biased region" description="Low complexity" evidence="5">
    <location>
        <begin position="91"/>
        <end position="103"/>
    </location>
</feature>
<feature type="region of interest" description="Disordered" evidence="5">
    <location>
        <begin position="91"/>
        <end position="134"/>
    </location>
</feature>
<keyword evidence="4" id="KW-0539">Nucleus</keyword>
<feature type="region of interest" description="Disordered" evidence="5">
    <location>
        <begin position="177"/>
        <end position="220"/>
    </location>
</feature>
<dbReference type="Proteomes" id="UP000799537">
    <property type="component" value="Unassembled WGS sequence"/>
</dbReference>
<dbReference type="Pfam" id="PF04082">
    <property type="entry name" value="Fungal_trans"/>
    <property type="match status" value="1"/>
</dbReference>
<dbReference type="GeneID" id="54559198"/>
<dbReference type="GO" id="GO:0006351">
    <property type="term" value="P:DNA-templated transcription"/>
    <property type="evidence" value="ECO:0007669"/>
    <property type="project" value="InterPro"/>
</dbReference>
<gene>
    <name evidence="7" type="ORF">M409DRAFT_21589</name>
</gene>
<dbReference type="GO" id="GO:0008270">
    <property type="term" value="F:zinc ion binding"/>
    <property type="evidence" value="ECO:0007669"/>
    <property type="project" value="InterPro"/>
</dbReference>
<evidence type="ECO:0000256" key="5">
    <source>
        <dbReference type="SAM" id="MobiDB-lite"/>
    </source>
</evidence>
<keyword evidence="3" id="KW-0804">Transcription</keyword>
<evidence type="ECO:0000256" key="2">
    <source>
        <dbReference type="ARBA" id="ARBA00023125"/>
    </source>
</evidence>
<evidence type="ECO:0000256" key="3">
    <source>
        <dbReference type="ARBA" id="ARBA00023163"/>
    </source>
</evidence>
<dbReference type="GO" id="GO:0000981">
    <property type="term" value="F:DNA-binding transcription factor activity, RNA polymerase II-specific"/>
    <property type="evidence" value="ECO:0007669"/>
    <property type="project" value="TreeGrafter"/>
</dbReference>